<proteinExistence type="predicted"/>
<dbReference type="Proteomes" id="UP000075714">
    <property type="component" value="Unassembled WGS sequence"/>
</dbReference>
<feature type="compositionally biased region" description="Gly residues" evidence="1">
    <location>
        <begin position="29"/>
        <end position="40"/>
    </location>
</feature>
<organism evidence="2 3">
    <name type="scientific">Gonium pectorale</name>
    <name type="common">Green alga</name>
    <dbReference type="NCBI Taxonomy" id="33097"/>
    <lineage>
        <taxon>Eukaryota</taxon>
        <taxon>Viridiplantae</taxon>
        <taxon>Chlorophyta</taxon>
        <taxon>core chlorophytes</taxon>
        <taxon>Chlorophyceae</taxon>
        <taxon>CS clade</taxon>
        <taxon>Chlamydomonadales</taxon>
        <taxon>Volvocaceae</taxon>
        <taxon>Gonium</taxon>
    </lineage>
</organism>
<name>A0A150FYY1_GONPE</name>
<accession>A0A150FYY1</accession>
<dbReference type="EMBL" id="LSYV01000115">
    <property type="protein sequence ID" value="KXZ42826.1"/>
    <property type="molecule type" value="Genomic_DNA"/>
</dbReference>
<dbReference type="OrthoDB" id="241340at2759"/>
<keyword evidence="3" id="KW-1185">Reference proteome</keyword>
<feature type="region of interest" description="Disordered" evidence="1">
    <location>
        <begin position="1"/>
        <end position="43"/>
    </location>
</feature>
<dbReference type="InterPro" id="IPR029026">
    <property type="entry name" value="tRNA_m1G_MTases_N"/>
</dbReference>
<dbReference type="AlphaFoldDB" id="A0A150FYY1"/>
<evidence type="ECO:0000313" key="2">
    <source>
        <dbReference type="EMBL" id="KXZ42826.1"/>
    </source>
</evidence>
<comment type="caution">
    <text evidence="2">The sequence shown here is derived from an EMBL/GenBank/DDBJ whole genome shotgun (WGS) entry which is preliminary data.</text>
</comment>
<protein>
    <submittedName>
        <fullName evidence="2">Uncharacterized protein</fullName>
    </submittedName>
</protein>
<evidence type="ECO:0000313" key="3">
    <source>
        <dbReference type="Proteomes" id="UP000075714"/>
    </source>
</evidence>
<gene>
    <name evidence="2" type="ORF">GPECTOR_115g320</name>
</gene>
<dbReference type="Gene3D" id="3.40.1280.10">
    <property type="match status" value="1"/>
</dbReference>
<sequence>MKNEGRAAAGGASATGGGTGANDDADESGAGGGGADGGGFVDVAEGSKKRGRIARCSSQWLDIRTFATTAECVAALRRDGREIWATDLAQAS</sequence>
<reference evidence="3" key="1">
    <citation type="journal article" date="2016" name="Nat. Commun.">
        <title>The Gonium pectorale genome demonstrates co-option of cell cycle regulation during the evolution of multicellularity.</title>
        <authorList>
            <person name="Hanschen E.R."/>
            <person name="Marriage T.N."/>
            <person name="Ferris P.J."/>
            <person name="Hamaji T."/>
            <person name="Toyoda A."/>
            <person name="Fujiyama A."/>
            <person name="Neme R."/>
            <person name="Noguchi H."/>
            <person name="Minakuchi Y."/>
            <person name="Suzuki M."/>
            <person name="Kawai-Toyooka H."/>
            <person name="Smith D.R."/>
            <person name="Sparks H."/>
            <person name="Anderson J."/>
            <person name="Bakaric R."/>
            <person name="Luria V."/>
            <person name="Karger A."/>
            <person name="Kirschner M.W."/>
            <person name="Durand P.M."/>
            <person name="Michod R.E."/>
            <person name="Nozaki H."/>
            <person name="Olson B.J."/>
        </authorList>
    </citation>
    <scope>NUCLEOTIDE SEQUENCE [LARGE SCALE GENOMIC DNA]</scope>
    <source>
        <strain evidence="3">NIES-2863</strain>
    </source>
</reference>
<evidence type="ECO:0000256" key="1">
    <source>
        <dbReference type="SAM" id="MobiDB-lite"/>
    </source>
</evidence>